<evidence type="ECO:0000259" key="3">
    <source>
        <dbReference type="SMART" id="SM00967"/>
    </source>
</evidence>
<dbReference type="InterPro" id="IPR029028">
    <property type="entry name" value="Alpha/beta_knot_MTases"/>
</dbReference>
<proteinExistence type="predicted"/>
<dbReference type="GO" id="GO:0006396">
    <property type="term" value="P:RNA processing"/>
    <property type="evidence" value="ECO:0007669"/>
    <property type="project" value="InterPro"/>
</dbReference>
<dbReference type="Gene3D" id="3.40.1280.10">
    <property type="match status" value="1"/>
</dbReference>
<dbReference type="CDD" id="cd18103">
    <property type="entry name" value="SpoU-like_RlmB"/>
    <property type="match status" value="1"/>
</dbReference>
<accession>A0A806KQ59</accession>
<dbReference type="GO" id="GO:0005829">
    <property type="term" value="C:cytosol"/>
    <property type="evidence" value="ECO:0007669"/>
    <property type="project" value="TreeGrafter"/>
</dbReference>
<dbReference type="EMBL" id="JQ844217">
    <property type="protein sequence ID" value="AGS52949.1"/>
    <property type="molecule type" value="Genomic_DNA"/>
</dbReference>
<evidence type="ECO:0000256" key="1">
    <source>
        <dbReference type="ARBA" id="ARBA00022603"/>
    </source>
</evidence>
<dbReference type="SUPFAM" id="SSF75217">
    <property type="entry name" value="alpha/beta knot"/>
    <property type="match status" value="1"/>
</dbReference>
<protein>
    <submittedName>
        <fullName evidence="4">23S rRNA (Guanosine-O-)-methyltransferase rlmB</fullName>
        <ecNumber evidence="4">2.1.1.-</ecNumber>
    </submittedName>
</protein>
<keyword evidence="1 4" id="KW-0489">Methyltransferase</keyword>
<dbReference type="AlphaFoldDB" id="A0A806KQ59"/>
<name>A0A806KQ59_9BACT</name>
<dbReference type="EC" id="2.1.1.-" evidence="4"/>
<dbReference type="InterPro" id="IPR004441">
    <property type="entry name" value="rRNA_MeTrfase_TrmH"/>
</dbReference>
<organism evidence="4">
    <name type="scientific">uncultured bacterium contig00028</name>
    <dbReference type="NCBI Taxonomy" id="1181517"/>
    <lineage>
        <taxon>Bacteria</taxon>
        <taxon>environmental samples</taxon>
    </lineage>
</organism>
<dbReference type="GO" id="GO:0008173">
    <property type="term" value="F:RNA methyltransferase activity"/>
    <property type="evidence" value="ECO:0007669"/>
    <property type="project" value="InterPro"/>
</dbReference>
<reference evidence="4" key="1">
    <citation type="submission" date="2012-03" db="EMBL/GenBank/DDBJ databases">
        <title>Functional metagenomics reveals considerable lignocellulase gene clusters in the gut microbiome of a wood-feeding higher termite.</title>
        <authorList>
            <person name="Liu N."/>
        </authorList>
    </citation>
    <scope>NUCLEOTIDE SEQUENCE</scope>
</reference>
<evidence type="ECO:0000256" key="2">
    <source>
        <dbReference type="ARBA" id="ARBA00022679"/>
    </source>
</evidence>
<dbReference type="Pfam" id="PF08032">
    <property type="entry name" value="SpoU_sub_bind"/>
    <property type="match status" value="1"/>
</dbReference>
<feature type="domain" description="RNA 2-O ribose methyltransferase substrate binding" evidence="3">
    <location>
        <begin position="8"/>
        <end position="82"/>
    </location>
</feature>
<dbReference type="PANTHER" id="PTHR46429">
    <property type="entry name" value="23S RRNA (GUANOSINE-2'-O-)-METHYLTRANSFERASE RLMB"/>
    <property type="match status" value="1"/>
</dbReference>
<dbReference type="InterPro" id="IPR013123">
    <property type="entry name" value="SpoU_subst-bd"/>
</dbReference>
<dbReference type="GO" id="GO:0032259">
    <property type="term" value="P:methylation"/>
    <property type="evidence" value="ECO:0007669"/>
    <property type="project" value="UniProtKB-KW"/>
</dbReference>
<dbReference type="InterPro" id="IPR029026">
    <property type="entry name" value="tRNA_m1G_MTases_N"/>
</dbReference>
<dbReference type="Pfam" id="PF00588">
    <property type="entry name" value="SpoU_methylase"/>
    <property type="match status" value="1"/>
</dbReference>
<dbReference type="PANTHER" id="PTHR46429:SF1">
    <property type="entry name" value="23S RRNA (GUANOSINE-2'-O-)-METHYLTRANSFERASE RLMB"/>
    <property type="match status" value="1"/>
</dbReference>
<dbReference type="SMART" id="SM00967">
    <property type="entry name" value="SpoU_sub_bind"/>
    <property type="match status" value="1"/>
</dbReference>
<dbReference type="Gene3D" id="3.30.1330.30">
    <property type="match status" value="1"/>
</dbReference>
<dbReference type="SUPFAM" id="SSF55315">
    <property type="entry name" value="L30e-like"/>
    <property type="match status" value="1"/>
</dbReference>
<dbReference type="InterPro" id="IPR001537">
    <property type="entry name" value="SpoU_MeTrfase"/>
</dbReference>
<dbReference type="InterPro" id="IPR029064">
    <property type="entry name" value="Ribosomal_eL30-like_sf"/>
</dbReference>
<sequence length="245" mass="26791">MGLMEQRVVGGARDVEELLKKKPGLIHRVLFKLKSGNAKLYELQKLAEQANVHVQQVEEKILDKLTKRHNGVVALCHEKAVMPWNDTRKILLEAKQNDVPCRIVVAANLEDPHNLGACIRSSLALSVRLMLVPAKGSCGLTPAVERSSAGTLQKMDICRPGNLEIALKELKEAGYQIVGLDGASETSITDFKFSKHLVMAIGGEDKGLPPYIRKFCDSVLKIPMSPEAHSYNTSVALSIGLYVSA</sequence>
<evidence type="ECO:0000313" key="4">
    <source>
        <dbReference type="EMBL" id="AGS52949.1"/>
    </source>
</evidence>
<keyword evidence="2 4" id="KW-0808">Transferase</keyword>
<dbReference type="GO" id="GO:0003723">
    <property type="term" value="F:RNA binding"/>
    <property type="evidence" value="ECO:0007669"/>
    <property type="project" value="InterPro"/>
</dbReference>